<evidence type="ECO:0000313" key="2">
    <source>
        <dbReference type="Proteomes" id="UP000242180"/>
    </source>
</evidence>
<gene>
    <name evidence="1" type="ORF">BCR43DRAFT_485301</name>
</gene>
<dbReference type="EMBL" id="MCGN01000002">
    <property type="protein sequence ID" value="ORZ00488.1"/>
    <property type="molecule type" value="Genomic_DNA"/>
</dbReference>
<accession>A0A1X2HMC3</accession>
<dbReference type="AlphaFoldDB" id="A0A1X2HMC3"/>
<reference evidence="1 2" key="1">
    <citation type="submission" date="2016-07" db="EMBL/GenBank/DDBJ databases">
        <title>Pervasive Adenine N6-methylation of Active Genes in Fungi.</title>
        <authorList>
            <consortium name="DOE Joint Genome Institute"/>
            <person name="Mondo S.J."/>
            <person name="Dannebaum R.O."/>
            <person name="Kuo R.C."/>
            <person name="Labutti K."/>
            <person name="Haridas S."/>
            <person name="Kuo A."/>
            <person name="Salamov A."/>
            <person name="Ahrendt S.R."/>
            <person name="Lipzen A."/>
            <person name="Sullivan W."/>
            <person name="Andreopoulos W.B."/>
            <person name="Clum A."/>
            <person name="Lindquist E."/>
            <person name="Daum C."/>
            <person name="Ramamoorthy G.K."/>
            <person name="Gryganskyi A."/>
            <person name="Culley D."/>
            <person name="Magnuson J.K."/>
            <person name="James T.Y."/>
            <person name="O'Malley M.A."/>
            <person name="Stajich J.E."/>
            <person name="Spatafora J.W."/>
            <person name="Visel A."/>
            <person name="Grigoriev I.V."/>
        </authorList>
    </citation>
    <scope>NUCLEOTIDE SEQUENCE [LARGE SCALE GENOMIC DNA]</scope>
    <source>
        <strain evidence="1 2">NRRL 2496</strain>
    </source>
</reference>
<name>A0A1X2HMC3_SYNRA</name>
<proteinExistence type="predicted"/>
<dbReference type="Proteomes" id="UP000242180">
    <property type="component" value="Unassembled WGS sequence"/>
</dbReference>
<sequence>MTESEFLGLGSIALWIVYSIGSARPIYGDPLSIHSRISRSRLDNPNRECSNFRIEAKFLPSFLESDIPQ</sequence>
<organism evidence="1 2">
    <name type="scientific">Syncephalastrum racemosum</name>
    <name type="common">Filamentous fungus</name>
    <dbReference type="NCBI Taxonomy" id="13706"/>
    <lineage>
        <taxon>Eukaryota</taxon>
        <taxon>Fungi</taxon>
        <taxon>Fungi incertae sedis</taxon>
        <taxon>Mucoromycota</taxon>
        <taxon>Mucoromycotina</taxon>
        <taxon>Mucoromycetes</taxon>
        <taxon>Mucorales</taxon>
        <taxon>Syncephalastraceae</taxon>
        <taxon>Syncephalastrum</taxon>
    </lineage>
</organism>
<dbReference type="InParanoid" id="A0A1X2HMC3"/>
<comment type="caution">
    <text evidence="1">The sequence shown here is derived from an EMBL/GenBank/DDBJ whole genome shotgun (WGS) entry which is preliminary data.</text>
</comment>
<protein>
    <submittedName>
        <fullName evidence="1">Uncharacterized protein</fullName>
    </submittedName>
</protein>
<evidence type="ECO:0000313" key="1">
    <source>
        <dbReference type="EMBL" id="ORZ00488.1"/>
    </source>
</evidence>
<keyword evidence="2" id="KW-1185">Reference proteome</keyword>